<dbReference type="InterPro" id="IPR045339">
    <property type="entry name" value="DUF6534"/>
</dbReference>
<dbReference type="RefSeq" id="XP_037218441.1">
    <property type="nucleotide sequence ID" value="XM_037365199.1"/>
</dbReference>
<dbReference type="EMBL" id="JACAZF010000007">
    <property type="protein sequence ID" value="KAF7299053.1"/>
    <property type="molecule type" value="Genomic_DNA"/>
</dbReference>
<accession>A0A8H6SGC5</accession>
<feature type="domain" description="DUF6534" evidence="2">
    <location>
        <begin position="228"/>
        <end position="314"/>
    </location>
</feature>
<feature type="transmembrane region" description="Helical" evidence="1">
    <location>
        <begin position="217"/>
        <end position="243"/>
    </location>
</feature>
<gene>
    <name evidence="3" type="ORF">MIND_00853600</name>
</gene>
<feature type="transmembrane region" description="Helical" evidence="1">
    <location>
        <begin position="290"/>
        <end position="310"/>
    </location>
</feature>
<evidence type="ECO:0000259" key="2">
    <source>
        <dbReference type="Pfam" id="PF20152"/>
    </source>
</evidence>
<evidence type="ECO:0000313" key="3">
    <source>
        <dbReference type="EMBL" id="KAF7299053.1"/>
    </source>
</evidence>
<reference evidence="3" key="1">
    <citation type="submission" date="2020-05" db="EMBL/GenBank/DDBJ databases">
        <title>Mycena genomes resolve the evolution of fungal bioluminescence.</title>
        <authorList>
            <person name="Tsai I.J."/>
        </authorList>
    </citation>
    <scope>NUCLEOTIDE SEQUENCE</scope>
    <source>
        <strain evidence="3">171206Taipei</strain>
    </source>
</reference>
<dbReference type="Proteomes" id="UP000636479">
    <property type="component" value="Unassembled WGS sequence"/>
</dbReference>
<dbReference type="AlphaFoldDB" id="A0A8H6SGC5"/>
<dbReference type="PANTHER" id="PTHR40465">
    <property type="entry name" value="CHROMOSOME 1, WHOLE GENOME SHOTGUN SEQUENCE"/>
    <property type="match status" value="1"/>
</dbReference>
<evidence type="ECO:0000256" key="1">
    <source>
        <dbReference type="SAM" id="Phobius"/>
    </source>
</evidence>
<feature type="transmembrane region" description="Helical" evidence="1">
    <location>
        <begin position="263"/>
        <end position="284"/>
    </location>
</feature>
<feature type="transmembrane region" description="Helical" evidence="1">
    <location>
        <begin position="180"/>
        <end position="205"/>
    </location>
</feature>
<dbReference type="OrthoDB" id="2738831at2759"/>
<organism evidence="3 4">
    <name type="scientific">Mycena indigotica</name>
    <dbReference type="NCBI Taxonomy" id="2126181"/>
    <lineage>
        <taxon>Eukaryota</taxon>
        <taxon>Fungi</taxon>
        <taxon>Dikarya</taxon>
        <taxon>Basidiomycota</taxon>
        <taxon>Agaricomycotina</taxon>
        <taxon>Agaricomycetes</taxon>
        <taxon>Agaricomycetidae</taxon>
        <taxon>Agaricales</taxon>
        <taxon>Marasmiineae</taxon>
        <taxon>Mycenaceae</taxon>
        <taxon>Mycena</taxon>
    </lineage>
</organism>
<sequence length="370" mass="40658">MTVSLQSTFGSAFVGLVVSAVLYGVTILQTQISILPVNQHVRRQALAHTPQQIPRGLQNNEMDGICARFVRFSASGPVRSQFCGEIAPIPAQIVRYSQNPRLLDTAHLVLCTIAVYTVLVLNFNNPEILTKATWSINVGWITPRWQMQTCTQVQTDLNGLIGLIVECFYARRVWIVSRNLFLTVLIASLVLSIVHFGLGIVFTVGSFETDRNDFSSLVWVTSAGLGSAAAADLLIGISLCYYLSKSRTGIPRTDNLISTLMKYSLTTGFLTGIIACCVVITFGIMPNNFVYVAFFWLLGKCYVNSVLAALNSREALRERVKPNTFMNMSALMLNTPTSARSTDRFRPSLVVNVDTRVVSKTDSSLPPSAV</sequence>
<evidence type="ECO:0000313" key="4">
    <source>
        <dbReference type="Proteomes" id="UP000636479"/>
    </source>
</evidence>
<keyword evidence="1" id="KW-1133">Transmembrane helix</keyword>
<dbReference type="PANTHER" id="PTHR40465:SF1">
    <property type="entry name" value="DUF6534 DOMAIN-CONTAINING PROTEIN"/>
    <property type="match status" value="1"/>
</dbReference>
<feature type="transmembrane region" description="Helical" evidence="1">
    <location>
        <begin position="12"/>
        <end position="35"/>
    </location>
</feature>
<proteinExistence type="predicted"/>
<dbReference type="GeneID" id="59347715"/>
<keyword evidence="4" id="KW-1185">Reference proteome</keyword>
<keyword evidence="1" id="KW-0812">Transmembrane</keyword>
<dbReference type="Pfam" id="PF20152">
    <property type="entry name" value="DUF6534"/>
    <property type="match status" value="1"/>
</dbReference>
<protein>
    <recommendedName>
        <fullName evidence="2">DUF6534 domain-containing protein</fullName>
    </recommendedName>
</protein>
<keyword evidence="1" id="KW-0472">Membrane</keyword>
<comment type="caution">
    <text evidence="3">The sequence shown here is derived from an EMBL/GenBank/DDBJ whole genome shotgun (WGS) entry which is preliminary data.</text>
</comment>
<name>A0A8H6SGC5_9AGAR</name>